<dbReference type="RefSeq" id="WP_011293289.1">
    <property type="nucleotide sequence ID" value="NC_007333.1"/>
</dbReference>
<name>Q47KX3_THEFY</name>
<gene>
    <name evidence="1" type="ordered locus">Tfu_2866</name>
</gene>
<proteinExistence type="predicted"/>
<dbReference type="AlphaFoldDB" id="Q47KX3"/>
<dbReference type="HOGENOM" id="CLU_098654_0_0_11"/>
<protein>
    <recommendedName>
        <fullName evidence="2">DUF3800 domain-containing protein</fullName>
    </recommendedName>
</protein>
<evidence type="ECO:0008006" key="2">
    <source>
        <dbReference type="Google" id="ProtNLM"/>
    </source>
</evidence>
<accession>Q47KX3</accession>
<dbReference type="eggNOG" id="ENOG5032SDR">
    <property type="taxonomic scope" value="Bacteria"/>
</dbReference>
<reference evidence="1" key="1">
    <citation type="submission" date="2005-07" db="EMBL/GenBank/DDBJ databases">
        <title>Complete sequence of Thermobifida fusca YX.</title>
        <authorList>
            <consortium name="US DOE Joint Genome Institute"/>
            <person name="Copeland A."/>
            <person name="Lucas S."/>
            <person name="Lapidus A."/>
            <person name="Barry K."/>
            <person name="Detter J.C."/>
            <person name="Glavina T."/>
            <person name="Hammon N."/>
            <person name="Israni S."/>
            <person name="Pitluck S."/>
            <person name="Di Bartolo G."/>
            <person name="Chain P."/>
            <person name="Schmutz J."/>
            <person name="Larimer F."/>
            <person name="Land M."/>
            <person name="Lykidis A."/>
            <person name="Richardson P."/>
        </authorList>
    </citation>
    <scope>NUCLEOTIDE SEQUENCE</scope>
    <source>
        <strain evidence="1">YX</strain>
    </source>
</reference>
<organism evidence="1">
    <name type="scientific">Thermobifida fusca (strain YX)</name>
    <dbReference type="NCBI Taxonomy" id="269800"/>
    <lineage>
        <taxon>Bacteria</taxon>
        <taxon>Bacillati</taxon>
        <taxon>Actinomycetota</taxon>
        <taxon>Actinomycetes</taxon>
        <taxon>Streptosporangiales</taxon>
        <taxon>Nocardiopsidaceae</taxon>
        <taxon>Thermobifida</taxon>
    </lineage>
</organism>
<sequence>MDSSPAGGRVAYGDESYLEAVSGGYYVLASVTFDPSVAEEARQAMRELRGNRRTDKLHWNEMDRKQREAAAFTVASLEGFHVVAVGAPVPLKRQERARAACLTRLVDELYGYEVRTLVLESRGRTLDKKDERVVRPFQAQHNDDRFTLRHEPGGNEPLLWAADIVAGAVRAKQDGESRYCDILHDNLYDVTVFVR</sequence>
<evidence type="ECO:0000313" key="1">
    <source>
        <dbReference type="EMBL" id="AAZ56899.1"/>
    </source>
</evidence>
<dbReference type="EMBL" id="CP000088">
    <property type="protein sequence ID" value="AAZ56899.1"/>
    <property type="molecule type" value="Genomic_DNA"/>
</dbReference>
<dbReference type="KEGG" id="tfu:Tfu_2866"/>